<evidence type="ECO:0000313" key="11">
    <source>
        <dbReference type="Proteomes" id="UP000181969"/>
    </source>
</evidence>
<evidence type="ECO:0000256" key="8">
    <source>
        <dbReference type="SAM" id="SignalP"/>
    </source>
</evidence>
<evidence type="ECO:0000256" key="3">
    <source>
        <dbReference type="ARBA" id="ARBA00022525"/>
    </source>
</evidence>
<keyword evidence="7" id="KW-1133">Transmembrane helix</keyword>
<feature type="compositionally biased region" description="Polar residues" evidence="6">
    <location>
        <begin position="64"/>
        <end position="77"/>
    </location>
</feature>
<dbReference type="Pfam" id="PF00746">
    <property type="entry name" value="Gram_pos_anchor"/>
    <property type="match status" value="1"/>
</dbReference>
<gene>
    <name evidence="10" type="ORF">SAMN05216438_101531</name>
</gene>
<feature type="region of interest" description="Disordered" evidence="6">
    <location>
        <begin position="31"/>
        <end position="77"/>
    </location>
</feature>
<feature type="domain" description="Gram-positive cocci surface proteins LPxTG" evidence="9">
    <location>
        <begin position="843"/>
        <end position="877"/>
    </location>
</feature>
<dbReference type="InterPro" id="IPR013783">
    <property type="entry name" value="Ig-like_fold"/>
</dbReference>
<proteinExistence type="inferred from homology"/>
<keyword evidence="7" id="KW-0812">Transmembrane</keyword>
<protein>
    <submittedName>
        <fullName evidence="10">LPXTG-motif cell wall anchor domain-containing protein</fullName>
    </submittedName>
</protein>
<evidence type="ECO:0000256" key="4">
    <source>
        <dbReference type="ARBA" id="ARBA00022729"/>
    </source>
</evidence>
<evidence type="ECO:0000313" key="10">
    <source>
        <dbReference type="EMBL" id="SFL14824.1"/>
    </source>
</evidence>
<dbReference type="InterPro" id="IPR041033">
    <property type="entry name" value="SpaA_PFL_dom_1"/>
</dbReference>
<name>A0A1I4FAB6_9LACT</name>
<evidence type="ECO:0000256" key="1">
    <source>
        <dbReference type="ARBA" id="ARBA00007257"/>
    </source>
</evidence>
<dbReference type="Proteomes" id="UP000181969">
    <property type="component" value="Unassembled WGS sequence"/>
</dbReference>
<dbReference type="Pfam" id="PF17802">
    <property type="entry name" value="SpaA"/>
    <property type="match status" value="3"/>
</dbReference>
<dbReference type="SUPFAM" id="SSF49478">
    <property type="entry name" value="Cna protein B-type domain"/>
    <property type="match status" value="3"/>
</dbReference>
<dbReference type="OrthoDB" id="1744455at2"/>
<accession>A0A1I4FAB6</accession>
<feature type="signal peptide" evidence="8">
    <location>
        <begin position="1"/>
        <end position="20"/>
    </location>
</feature>
<evidence type="ECO:0000256" key="2">
    <source>
        <dbReference type="ARBA" id="ARBA00022512"/>
    </source>
</evidence>
<keyword evidence="5" id="KW-0572">Peptidoglycan-anchor</keyword>
<evidence type="ECO:0000256" key="6">
    <source>
        <dbReference type="SAM" id="MobiDB-lite"/>
    </source>
</evidence>
<dbReference type="InterPro" id="IPR019931">
    <property type="entry name" value="LPXTG_anchor"/>
</dbReference>
<comment type="similarity">
    <text evidence="1">Belongs to the serine-aspartate repeat-containing protein (SDr) family.</text>
</comment>
<reference evidence="10 11" key="1">
    <citation type="submission" date="2016-10" db="EMBL/GenBank/DDBJ databases">
        <authorList>
            <person name="de Groot N.N."/>
        </authorList>
    </citation>
    <scope>NUCLEOTIDE SEQUENCE [LARGE SCALE GENOMIC DNA]</scope>
    <source>
        <strain evidence="10 11">M79</strain>
    </source>
</reference>
<keyword evidence="2" id="KW-0134">Cell wall</keyword>
<dbReference type="PANTHER" id="PTHR36108">
    <property type="entry name" value="COLOSSIN-B-RELATED"/>
    <property type="match status" value="1"/>
</dbReference>
<dbReference type="Gene3D" id="2.60.40.10">
    <property type="entry name" value="Immunoglobulins"/>
    <property type="match status" value="3"/>
</dbReference>
<feature type="compositionally biased region" description="Basic and acidic residues" evidence="6">
    <location>
        <begin position="53"/>
        <end position="63"/>
    </location>
</feature>
<organism evidence="10 11">
    <name type="scientific">Lactococcus garvieae</name>
    <dbReference type="NCBI Taxonomy" id="1363"/>
    <lineage>
        <taxon>Bacteria</taxon>
        <taxon>Bacillati</taxon>
        <taxon>Bacillota</taxon>
        <taxon>Bacilli</taxon>
        <taxon>Lactobacillales</taxon>
        <taxon>Streptococcaceae</taxon>
        <taxon>Lactococcus</taxon>
    </lineage>
</organism>
<dbReference type="AlphaFoldDB" id="A0A1I4FAB6"/>
<keyword evidence="3" id="KW-0964">Secreted</keyword>
<dbReference type="PROSITE" id="PS50847">
    <property type="entry name" value="GRAM_POS_ANCHORING"/>
    <property type="match status" value="1"/>
</dbReference>
<dbReference type="PANTHER" id="PTHR36108:SF13">
    <property type="entry name" value="COLOSSIN-B-RELATED"/>
    <property type="match status" value="1"/>
</dbReference>
<feature type="chain" id="PRO_5039408026" evidence="8">
    <location>
        <begin position="21"/>
        <end position="877"/>
    </location>
</feature>
<evidence type="ECO:0000256" key="5">
    <source>
        <dbReference type="ARBA" id="ARBA00023088"/>
    </source>
</evidence>
<evidence type="ECO:0000256" key="7">
    <source>
        <dbReference type="SAM" id="Phobius"/>
    </source>
</evidence>
<keyword evidence="4 8" id="KW-0732">Signal</keyword>
<keyword evidence="7" id="KW-0472">Membrane</keyword>
<sequence length="877" mass="95770">MKKNVHMFSLVLLLFTYLVAPVTGIAQTQEVSNQSSTQIISTLNEEENTEEQIIERNPNKDSESSSPQTIGNDKNAQVNFREAQPRAPSTRVAGDDPGVTITSPASISSSQLVELDVTLAGSAGMLNTDGDIQVTIPKGAVRNKADLVNRIVIGDPFYLDDPAVITDSNGDYILNVKYDHTKIDQSSAFGATFKILFQAPLYYDTDPTVPNSVDFSTTLSQNGTVVSTDTSTSDIISAHTNLSPFSKWSTQPSKEVQGVKAAIMDENIASRNIFAISVNYNQKTIKDAKVIDITPEGTELSDPNKYIPATGDATIYKHFRIAKVTSRDASGTPNGWEYVTQKFEDKITVTPTGFNISLGDLTPDDAYVIMYAEKINGPITPDEFGVRYNHAELYSGETLLTSRDVALALNNEAYQALSLKKTVSQDTLSTTDSFLEYTLELKGLSDVIKKGAIIKDPLPETTQFVEIIDKDNEYISDAHLDSATNTVSYTVLKDFPTNLSQTIKFKVKYSDGNAKPGDEIINRASINYAGSEIYSNTATTTLDGSAYLYKIDESSNPLADAEFKIIDSNGDTVKEGLVSDENGFINSGLLSPGKYQFIEIKAPNGYELDNSPIDFEVVDGQETAINLSKINERSVPGDVILTKIDSETNETLEGAEFKLQDALGNDIATNLVSDSSGKIVVQGLHSGAYQFIETKAPEGYILDNQPILFNIKNAQTEAVQVVAKNIQENHDVLLTKVDSRTNETLEGAIFELQDASGKTLQKDLKTDSLGQIIIKGLQPEHYQFVETEAPEGYKLDSTPVKFTITKDSTDTVKVTKTNDKILEKKDTEASSGDNASKDSQKILPLTGEKRSLILSLIGIFVLSSLTLCIVKKKRINK</sequence>
<dbReference type="NCBIfam" id="TIGR01167">
    <property type="entry name" value="LPXTG_anchor"/>
    <property type="match status" value="1"/>
</dbReference>
<evidence type="ECO:0000259" key="9">
    <source>
        <dbReference type="PROSITE" id="PS50847"/>
    </source>
</evidence>
<dbReference type="EMBL" id="FOTJ01000001">
    <property type="protein sequence ID" value="SFL14824.1"/>
    <property type="molecule type" value="Genomic_DNA"/>
</dbReference>
<dbReference type="RefSeq" id="WP_074750346.1">
    <property type="nucleotide sequence ID" value="NZ_FOTJ01000001.1"/>
</dbReference>
<feature type="transmembrane region" description="Helical" evidence="7">
    <location>
        <begin position="852"/>
        <end position="870"/>
    </location>
</feature>